<dbReference type="CDD" id="cd01949">
    <property type="entry name" value="GGDEF"/>
    <property type="match status" value="1"/>
</dbReference>
<dbReference type="Gene3D" id="3.30.450.40">
    <property type="match status" value="1"/>
</dbReference>
<evidence type="ECO:0000313" key="3">
    <source>
        <dbReference type="Proteomes" id="UP000639973"/>
    </source>
</evidence>
<dbReference type="InterPro" id="IPR003018">
    <property type="entry name" value="GAF"/>
</dbReference>
<dbReference type="InterPro" id="IPR029787">
    <property type="entry name" value="Nucleotide_cyclase"/>
</dbReference>
<dbReference type="InterPro" id="IPR052163">
    <property type="entry name" value="DGC-Regulatory_Protein"/>
</dbReference>
<dbReference type="Pfam" id="PF00990">
    <property type="entry name" value="GGDEF"/>
    <property type="match status" value="1"/>
</dbReference>
<dbReference type="SMART" id="SM00267">
    <property type="entry name" value="GGDEF"/>
    <property type="match status" value="1"/>
</dbReference>
<dbReference type="SUPFAM" id="SSF55073">
    <property type="entry name" value="Nucleotide cyclase"/>
    <property type="match status" value="1"/>
</dbReference>
<reference evidence="3" key="1">
    <citation type="journal article" date="2019" name="Int. J. Syst. Evol. Microbiol.">
        <title>The Global Catalogue of Microorganisms (GCM) 10K type strain sequencing project: providing services to taxonomists for standard genome sequencing and annotation.</title>
        <authorList>
            <consortium name="The Broad Institute Genomics Platform"/>
            <consortium name="The Broad Institute Genome Sequencing Center for Infectious Disease"/>
            <person name="Wu L."/>
            <person name="Ma J."/>
        </authorList>
    </citation>
    <scope>NUCLEOTIDE SEQUENCE [LARGE SCALE GENOMIC DNA]</scope>
    <source>
        <strain evidence="3">JCM 15442</strain>
    </source>
</reference>
<evidence type="ECO:0000313" key="2">
    <source>
        <dbReference type="EMBL" id="GGL86516.1"/>
    </source>
</evidence>
<dbReference type="InterPro" id="IPR029016">
    <property type="entry name" value="GAF-like_dom_sf"/>
</dbReference>
<accession>A0ABQ2GCK3</accession>
<evidence type="ECO:0000259" key="1">
    <source>
        <dbReference type="PROSITE" id="PS50887"/>
    </source>
</evidence>
<gene>
    <name evidence="2" type="ORF">GCM10010840_25590</name>
</gene>
<dbReference type="PROSITE" id="PS50887">
    <property type="entry name" value="GGDEF"/>
    <property type="match status" value="1"/>
</dbReference>
<dbReference type="Pfam" id="PF01590">
    <property type="entry name" value="GAF"/>
    <property type="match status" value="1"/>
</dbReference>
<comment type="caution">
    <text evidence="2">The sequence shown here is derived from an EMBL/GenBank/DDBJ whole genome shotgun (WGS) entry which is preliminary data.</text>
</comment>
<proteinExistence type="predicted"/>
<dbReference type="Gene3D" id="3.30.70.270">
    <property type="match status" value="1"/>
</dbReference>
<dbReference type="SUPFAM" id="SSF55781">
    <property type="entry name" value="GAF domain-like"/>
    <property type="match status" value="1"/>
</dbReference>
<protein>
    <submittedName>
        <fullName evidence="2">GGDEF domain-containing protein</fullName>
    </submittedName>
</protein>
<dbReference type="Proteomes" id="UP000639973">
    <property type="component" value="Unassembled WGS sequence"/>
</dbReference>
<keyword evidence="3" id="KW-1185">Reference proteome</keyword>
<dbReference type="PANTHER" id="PTHR46663:SF2">
    <property type="entry name" value="GGDEF DOMAIN-CONTAINING PROTEIN"/>
    <property type="match status" value="1"/>
</dbReference>
<dbReference type="InterPro" id="IPR043128">
    <property type="entry name" value="Rev_trsase/Diguanyl_cyclase"/>
</dbReference>
<feature type="domain" description="GGDEF" evidence="1">
    <location>
        <begin position="211"/>
        <end position="344"/>
    </location>
</feature>
<dbReference type="SMART" id="SM00065">
    <property type="entry name" value="GAF"/>
    <property type="match status" value="1"/>
</dbReference>
<dbReference type="NCBIfam" id="TIGR00254">
    <property type="entry name" value="GGDEF"/>
    <property type="match status" value="1"/>
</dbReference>
<name>A0ABQ2GCK3_9DEIO</name>
<organism evidence="2 3">
    <name type="scientific">Deinococcus aerolatus</name>
    <dbReference type="NCBI Taxonomy" id="522487"/>
    <lineage>
        <taxon>Bacteria</taxon>
        <taxon>Thermotogati</taxon>
        <taxon>Deinococcota</taxon>
        <taxon>Deinococci</taxon>
        <taxon>Deinococcales</taxon>
        <taxon>Deinococcaceae</taxon>
        <taxon>Deinococcus</taxon>
    </lineage>
</organism>
<dbReference type="PANTHER" id="PTHR46663">
    <property type="entry name" value="DIGUANYLATE CYCLASE DGCT-RELATED"/>
    <property type="match status" value="1"/>
</dbReference>
<dbReference type="InterPro" id="IPR000160">
    <property type="entry name" value="GGDEF_dom"/>
</dbReference>
<dbReference type="EMBL" id="BMOL01000012">
    <property type="protein sequence ID" value="GGL86516.1"/>
    <property type="molecule type" value="Genomic_DNA"/>
</dbReference>
<sequence length="359" mass="40224">MNADEPALFNPHLTAEVDDEQQRLAALYRFGILDTAPEPQFDRLVTLAAQFFDMPMASVTFVDEHRQWFKAKTGSEPSQGPRSLSFCSIAIAQDGVMVVHDATQDARLRKFDNVTGEPHLRFYAGAPLMTAEGHKLGTFCVLDQRPREFSAEQEVLLESFAAMAMDELNLRRAVQDLSTMALHDTLTGLPNRAHFRQLMAQACRRADQSGEKVVVGLMDLNRFKIVNDTFGHAAGDELLQQVALRLKHSVATSDVVARMSGDEFTLLLTDVRSADDAANVMERIQQAFKEPFTLRGHDILVRCSIGLSSYPDHTHRPEQLLIQADAAMYRIKRAGSGYAWYDEAQDQRSPVELDQLILM</sequence>